<dbReference type="InterPro" id="IPR036410">
    <property type="entry name" value="HSP_DnaJ_Cys-rich_dom_sf"/>
</dbReference>
<evidence type="ECO:0000256" key="2">
    <source>
        <dbReference type="SAM" id="SignalP"/>
    </source>
</evidence>
<dbReference type="InParanoid" id="A0A059CE89"/>
<feature type="signal peptide" evidence="2">
    <location>
        <begin position="1"/>
        <end position="19"/>
    </location>
</feature>
<feature type="region of interest" description="Disordered" evidence="1">
    <location>
        <begin position="144"/>
        <end position="172"/>
    </location>
</feature>
<gene>
    <name evidence="3" type="ORF">EUGRSUZ_D01138</name>
</gene>
<reference evidence="3" key="1">
    <citation type="submission" date="2013-07" db="EMBL/GenBank/DDBJ databases">
        <title>The genome of Eucalyptus grandis.</title>
        <authorList>
            <person name="Schmutz J."/>
            <person name="Hayes R."/>
            <person name="Myburg A."/>
            <person name="Tuskan G."/>
            <person name="Grattapaglia D."/>
            <person name="Rokhsar D.S."/>
        </authorList>
    </citation>
    <scope>NUCLEOTIDE SEQUENCE</scope>
    <source>
        <tissue evidence="3">Leaf extractions</tissue>
    </source>
</reference>
<feature type="region of interest" description="Disordered" evidence="1">
    <location>
        <begin position="22"/>
        <end position="43"/>
    </location>
</feature>
<dbReference type="Gramene" id="KCW76783">
    <property type="protein sequence ID" value="KCW76783"/>
    <property type="gene ID" value="EUGRSUZ_D01138"/>
</dbReference>
<evidence type="ECO:0000256" key="1">
    <source>
        <dbReference type="SAM" id="MobiDB-lite"/>
    </source>
</evidence>
<dbReference type="OMA" id="GEYRYLM"/>
<dbReference type="eggNOG" id="ENOG502S2XS">
    <property type="taxonomic scope" value="Eukaryota"/>
</dbReference>
<name>A0A059CE89_EUCGR</name>
<protein>
    <recommendedName>
        <fullName evidence="4">CR-type domain-containing protein</fullName>
    </recommendedName>
</protein>
<keyword evidence="2" id="KW-0732">Signal</keyword>
<evidence type="ECO:0000313" key="3">
    <source>
        <dbReference type="EMBL" id="KCW76783.1"/>
    </source>
</evidence>
<organism evidence="3">
    <name type="scientific">Eucalyptus grandis</name>
    <name type="common">Flooded gum</name>
    <dbReference type="NCBI Taxonomy" id="71139"/>
    <lineage>
        <taxon>Eukaryota</taxon>
        <taxon>Viridiplantae</taxon>
        <taxon>Streptophyta</taxon>
        <taxon>Embryophyta</taxon>
        <taxon>Tracheophyta</taxon>
        <taxon>Spermatophyta</taxon>
        <taxon>Magnoliopsida</taxon>
        <taxon>eudicotyledons</taxon>
        <taxon>Gunneridae</taxon>
        <taxon>Pentapetalae</taxon>
        <taxon>rosids</taxon>
        <taxon>malvids</taxon>
        <taxon>Myrtales</taxon>
        <taxon>Myrtaceae</taxon>
        <taxon>Myrtoideae</taxon>
        <taxon>Eucalypteae</taxon>
        <taxon>Eucalyptus</taxon>
    </lineage>
</organism>
<dbReference type="AlphaFoldDB" id="A0A059CE89"/>
<dbReference type="PANTHER" id="PTHR15852">
    <property type="entry name" value="PLASTID TRANSCRIPTIONALLY ACTIVE PROTEIN"/>
    <property type="match status" value="1"/>
</dbReference>
<proteinExistence type="predicted"/>
<dbReference type="EMBL" id="KK198756">
    <property type="protein sequence ID" value="KCW76783.1"/>
    <property type="molecule type" value="Genomic_DNA"/>
</dbReference>
<dbReference type="SUPFAM" id="SSF57938">
    <property type="entry name" value="DnaJ/Hsp40 cysteine-rich domain"/>
    <property type="match status" value="1"/>
</dbReference>
<dbReference type="OrthoDB" id="3355217at2759"/>
<evidence type="ECO:0008006" key="4">
    <source>
        <dbReference type="Google" id="ProtNLM"/>
    </source>
</evidence>
<dbReference type="KEGG" id="egr:104441315"/>
<feature type="chain" id="PRO_5001575193" description="CR-type domain-containing protein" evidence="2">
    <location>
        <begin position="20"/>
        <end position="172"/>
    </location>
</feature>
<sequence length="172" mass="19117">MATTKPLLLLLRLPAAVRLETKRAPPDGNGGIPLPPASSSNLRRPALSLSKPSWVVRTESNVHREARTKPEPPCVVCRGSGRIDCHRCRGKGRTNHVHLKMLPKGEWPKWCRTCGGSGLEYCSRCLGTGEYRYIMGFQFMKRETKESAGSEKNQNEANEDCRSTADRLLNGD</sequence>
<accession>A0A059CE89</accession>
<dbReference type="PANTHER" id="PTHR15852:SF54">
    <property type="entry name" value="PROTEIN SSUH2 HOMOLOG"/>
    <property type="match status" value="1"/>
</dbReference>